<evidence type="ECO:0000313" key="2">
    <source>
        <dbReference type="Proteomes" id="UP000727962"/>
    </source>
</evidence>
<dbReference type="AlphaFoldDB" id="A0A931M242"/>
<protein>
    <submittedName>
        <fullName evidence="1">Uncharacterized protein</fullName>
    </submittedName>
</protein>
<organism evidence="1 2">
    <name type="scientific">Fimbriimonas ginsengisoli</name>
    <dbReference type="NCBI Taxonomy" id="1005039"/>
    <lineage>
        <taxon>Bacteria</taxon>
        <taxon>Bacillati</taxon>
        <taxon>Armatimonadota</taxon>
        <taxon>Fimbriimonadia</taxon>
        <taxon>Fimbriimonadales</taxon>
        <taxon>Fimbriimonadaceae</taxon>
        <taxon>Fimbriimonas</taxon>
    </lineage>
</organism>
<dbReference type="SUPFAM" id="SSF56935">
    <property type="entry name" value="Porins"/>
    <property type="match status" value="1"/>
</dbReference>
<proteinExistence type="predicted"/>
<reference evidence="1" key="1">
    <citation type="submission" date="2020-07" db="EMBL/GenBank/DDBJ databases">
        <title>Huge and variable diversity of episymbiotic CPR bacteria and DPANN archaea in groundwater ecosystems.</title>
        <authorList>
            <person name="He C.Y."/>
            <person name="Keren R."/>
            <person name="Whittaker M."/>
            <person name="Farag I.F."/>
            <person name="Doudna J."/>
            <person name="Cate J.H.D."/>
            <person name="Banfield J.F."/>
        </authorList>
    </citation>
    <scope>NUCLEOTIDE SEQUENCE</scope>
    <source>
        <strain evidence="1">NC_groundwater_17_Pr7_B-0.1um_64_12</strain>
    </source>
</reference>
<comment type="caution">
    <text evidence="1">The sequence shown here is derived from an EMBL/GenBank/DDBJ whole genome shotgun (WGS) entry which is preliminary data.</text>
</comment>
<accession>A0A931M242</accession>
<sequence length="310" mass="33602">MRIRRLVMTVLGGLLVVALAHAQEGLPIRVRLENAYMAGAGDRGAQHRYSWGRLESDLGPAATLVVSGNLEPGESYLDENYLQFTHRGVLLKAGKHRSAFGFNDWAEIHYTGLIRAPMVRDNEIFGETALDRVDGGLQASFGGPTLQATVGAVDIDVYENQLMPKRLDHGVARLQTQQGSLILGLSGLARIRDADPDHSRALGLDLRWTAPNTIVRAEAIRAFGDDAPMQGYYADLFYRPKGSTGTRLVGRIEGFGPSGQAINSSLATFGVRQVLTPSFTLSLNYAVGSRTDPASGMRGWTGQLMSSVNF</sequence>
<evidence type="ECO:0000313" key="1">
    <source>
        <dbReference type="EMBL" id="MBI1757571.1"/>
    </source>
</evidence>
<dbReference type="Proteomes" id="UP000727962">
    <property type="component" value="Unassembled WGS sequence"/>
</dbReference>
<name>A0A931M242_FIMGI</name>
<dbReference type="EMBL" id="JACOSL010000066">
    <property type="protein sequence ID" value="MBI1757571.1"/>
    <property type="molecule type" value="Genomic_DNA"/>
</dbReference>
<gene>
    <name evidence="1" type="ORF">HYR64_10755</name>
</gene>